<dbReference type="EC" id="5.4.2.11" evidence="2"/>
<dbReference type="PANTHER" id="PTHR11931">
    <property type="entry name" value="PHOSPHOGLYCERATE MUTASE"/>
    <property type="match status" value="1"/>
</dbReference>
<protein>
    <recommendedName>
        <fullName evidence="2">phosphoglycerate mutase (2,3-diphosphoglycerate-dependent)</fullName>
        <ecNumber evidence="2">5.4.2.11</ecNumber>
    </recommendedName>
</protein>
<evidence type="ECO:0000256" key="1">
    <source>
        <dbReference type="ARBA" id="ARBA00006717"/>
    </source>
</evidence>
<comment type="caution">
    <text evidence="5">The sequence shown here is derived from an EMBL/GenBank/DDBJ whole genome shotgun (WGS) entry which is preliminary data.</text>
</comment>
<dbReference type="CDD" id="cd07067">
    <property type="entry name" value="HP_PGM_like"/>
    <property type="match status" value="1"/>
</dbReference>
<accession>A0ABU6WA66</accession>
<sequence length="155" mass="17649">MWNEKNLFTVPLTKKGVEEAIQAGKRISYIPVDIIFTSVLIRAKMTAMLSMTQHHHKKVPVIIHNENEQATAWTRIYSEKTISQSIPVITAWQLNERMYGDLTSRKLLKDMGRRKCTSGVAALIFLLQRIEPHLKSGRHVMVAAHGNSLRSIIMS</sequence>
<proteinExistence type="inferred from homology"/>
<dbReference type="InterPro" id="IPR029033">
    <property type="entry name" value="His_PPase_superfam"/>
</dbReference>
<keyword evidence="6" id="KW-1185">Reference proteome</keyword>
<dbReference type="Proteomes" id="UP001341840">
    <property type="component" value="Unassembled WGS sequence"/>
</dbReference>
<dbReference type="InterPro" id="IPR005952">
    <property type="entry name" value="Phosphogly_mut1"/>
</dbReference>
<keyword evidence="4" id="KW-0413">Isomerase</keyword>
<evidence type="ECO:0000313" key="5">
    <source>
        <dbReference type="EMBL" id="MED6181445.1"/>
    </source>
</evidence>
<reference evidence="5 6" key="1">
    <citation type="journal article" date="2023" name="Plants (Basel)">
        <title>Bridging the Gap: Combining Genomics and Transcriptomics Approaches to Understand Stylosanthes scabra, an Orphan Legume from the Brazilian Caatinga.</title>
        <authorList>
            <person name="Ferreira-Neto J.R.C."/>
            <person name="da Silva M.D."/>
            <person name="Binneck E."/>
            <person name="de Melo N.F."/>
            <person name="da Silva R.H."/>
            <person name="de Melo A.L.T.M."/>
            <person name="Pandolfi V."/>
            <person name="Bustamante F.O."/>
            <person name="Brasileiro-Vidal A.C."/>
            <person name="Benko-Iseppon A.M."/>
        </authorList>
    </citation>
    <scope>NUCLEOTIDE SEQUENCE [LARGE SCALE GENOMIC DNA]</scope>
    <source>
        <tissue evidence="5">Leaves</tissue>
    </source>
</reference>
<organism evidence="5 6">
    <name type="scientific">Stylosanthes scabra</name>
    <dbReference type="NCBI Taxonomy" id="79078"/>
    <lineage>
        <taxon>Eukaryota</taxon>
        <taxon>Viridiplantae</taxon>
        <taxon>Streptophyta</taxon>
        <taxon>Embryophyta</taxon>
        <taxon>Tracheophyta</taxon>
        <taxon>Spermatophyta</taxon>
        <taxon>Magnoliopsida</taxon>
        <taxon>eudicotyledons</taxon>
        <taxon>Gunneridae</taxon>
        <taxon>Pentapetalae</taxon>
        <taxon>rosids</taxon>
        <taxon>fabids</taxon>
        <taxon>Fabales</taxon>
        <taxon>Fabaceae</taxon>
        <taxon>Papilionoideae</taxon>
        <taxon>50 kb inversion clade</taxon>
        <taxon>dalbergioids sensu lato</taxon>
        <taxon>Dalbergieae</taxon>
        <taxon>Pterocarpus clade</taxon>
        <taxon>Stylosanthes</taxon>
    </lineage>
</organism>
<evidence type="ECO:0000256" key="4">
    <source>
        <dbReference type="ARBA" id="ARBA00023235"/>
    </source>
</evidence>
<dbReference type="Gene3D" id="3.40.50.1240">
    <property type="entry name" value="Phosphoglycerate mutase-like"/>
    <property type="match status" value="1"/>
</dbReference>
<gene>
    <name evidence="5" type="ORF">PIB30_019341</name>
</gene>
<evidence type="ECO:0000313" key="6">
    <source>
        <dbReference type="Proteomes" id="UP001341840"/>
    </source>
</evidence>
<keyword evidence="3" id="KW-0324">Glycolysis</keyword>
<evidence type="ECO:0000256" key="2">
    <source>
        <dbReference type="ARBA" id="ARBA00012028"/>
    </source>
</evidence>
<comment type="similarity">
    <text evidence="1">Belongs to the phosphoglycerate mutase family. BPG-dependent PGAM subfamily.</text>
</comment>
<dbReference type="Pfam" id="PF00300">
    <property type="entry name" value="His_Phos_1"/>
    <property type="match status" value="1"/>
</dbReference>
<evidence type="ECO:0000256" key="3">
    <source>
        <dbReference type="ARBA" id="ARBA00023152"/>
    </source>
</evidence>
<dbReference type="InterPro" id="IPR013078">
    <property type="entry name" value="His_Pase_superF_clade-1"/>
</dbReference>
<name>A0ABU6WA66_9FABA</name>
<dbReference type="EMBL" id="JASCZI010181302">
    <property type="protein sequence ID" value="MED6181445.1"/>
    <property type="molecule type" value="Genomic_DNA"/>
</dbReference>
<dbReference type="SUPFAM" id="SSF53254">
    <property type="entry name" value="Phosphoglycerate mutase-like"/>
    <property type="match status" value="1"/>
</dbReference>